<dbReference type="AlphaFoldDB" id="A0AAQ3WK81"/>
<gene>
    <name evidence="2" type="ORF">U9M48_014142</name>
</gene>
<dbReference type="Gene3D" id="3.60.10.10">
    <property type="entry name" value="Endonuclease/exonuclease/phosphatase"/>
    <property type="match status" value="1"/>
</dbReference>
<dbReference type="PANTHER" id="PTHR19446">
    <property type="entry name" value="REVERSE TRANSCRIPTASES"/>
    <property type="match status" value="1"/>
</dbReference>
<dbReference type="SUPFAM" id="SSF56672">
    <property type="entry name" value="DNA/RNA polymerases"/>
    <property type="match status" value="1"/>
</dbReference>
<dbReference type="Pfam" id="PF03372">
    <property type="entry name" value="Exo_endo_phos"/>
    <property type="match status" value="1"/>
</dbReference>
<sequence>MNPSSILIWNARGLNKKARRDSVRDVILSSNADIVCLQETILETMNHFLLASVFGSNFDNFVALPAAGTRGGILIAWKSSVVQALSSRVDAFSVLVQFIEEEGRNWWFSGVYGPQEDSDKLLFLHELRDIRALCSGPWLVAGDFNLIYLAEDKNNANLNRAMMGRFWRFLDACELKELQLLGRKFTRSNERENPTLVILDRAFCCSEWEEIFPDAALQSASSSVLDHCPLVLDLKVCTLGKRRFHFENFWPKLPSFEDAMKQNWEAPIYSSCAVERLFLKLQCLSKGLQKWSQRKVGNVKTQLAMAKELLHQLEIARDSHALSHGEDWLRKKLKLHCLGLASLERTIARMRSRVLHLKEGDANTAYFHQHARYRKKKNFIAKFQVDDSLVVSQEEKQEAAFDFFSNMLGTAEERSFSFNLPAFHHRNLNLAHLDEAFSAEEVWATIKNMPMDKAPGPDGFTGSCWRIIGGDVLLAMNAIHRGHVFKFRLLNSALITLIPKKDDACAVKDFRPISLIHSFAKLVTKVLANRLAPHLPDLVSNNQTAFIRGRSIQDNFLLVQQLARSLHRSKQAHVLLKLDMTKAFDSVSWSFLLEILQHLGFGRKWCNLICLLLSTASTQVLINGQPGQNISHLQGLRQGDPLSPMLFILVMDVLNSLVSVASHRNLLQHIHGIHNLHRVSLYADDVVLFVRPTSGDLRMVRDLLECFGYVSGLRCNLSKSAATPIQCSDEDIAVISGELSYAVVNFPCTCLGLPLTLHKPSKSILLPFVDKVAGKIPGWNAPLLTCAGRLVVVKSVLTTTLVHLMTALDLPKWMIRAIDKLRSVQTPLWFGGLGVLDLERFGWALRIRWLWFQKTDPSRPWTGLKVAVPKKASALFEAAVDTVVGNGRDTKFWTGRWVQGKTLAELAPNLFSTIAKKAVQRRTVSQALDNRIWVSDIKGALTVQPDIPDQHQWKLSSSGTYSFKSTYDFMFTGTISFSP</sequence>
<dbReference type="InterPro" id="IPR000477">
    <property type="entry name" value="RT_dom"/>
</dbReference>
<accession>A0AAQ3WK81</accession>
<evidence type="ECO:0000313" key="2">
    <source>
        <dbReference type="EMBL" id="WVZ64648.1"/>
    </source>
</evidence>
<name>A0AAQ3WK81_PASNO</name>
<dbReference type="Proteomes" id="UP001341281">
    <property type="component" value="Chromosome 03"/>
</dbReference>
<dbReference type="InterPro" id="IPR005135">
    <property type="entry name" value="Endo/exonuclease/phosphatase"/>
</dbReference>
<dbReference type="InterPro" id="IPR043502">
    <property type="entry name" value="DNA/RNA_pol_sf"/>
</dbReference>
<keyword evidence="3" id="KW-1185">Reference proteome</keyword>
<dbReference type="SUPFAM" id="SSF56219">
    <property type="entry name" value="DNase I-like"/>
    <property type="match status" value="1"/>
</dbReference>
<dbReference type="PROSITE" id="PS50878">
    <property type="entry name" value="RT_POL"/>
    <property type="match status" value="1"/>
</dbReference>
<reference evidence="2 3" key="1">
    <citation type="submission" date="2024-02" db="EMBL/GenBank/DDBJ databases">
        <title>High-quality chromosome-scale genome assembly of Pensacola bahiagrass (Paspalum notatum Flugge var. saurae).</title>
        <authorList>
            <person name="Vega J.M."/>
            <person name="Podio M."/>
            <person name="Orjuela J."/>
            <person name="Siena L.A."/>
            <person name="Pessino S.C."/>
            <person name="Combes M.C."/>
            <person name="Mariac C."/>
            <person name="Albertini E."/>
            <person name="Pupilli F."/>
            <person name="Ortiz J.P.A."/>
            <person name="Leblanc O."/>
        </authorList>
    </citation>
    <scope>NUCLEOTIDE SEQUENCE [LARGE SCALE GENOMIC DNA]</scope>
    <source>
        <strain evidence="2">R1</strain>
        <tissue evidence="2">Leaf</tissue>
    </source>
</reference>
<dbReference type="Pfam" id="PF00078">
    <property type="entry name" value="RVT_1"/>
    <property type="match status" value="1"/>
</dbReference>
<dbReference type="GO" id="GO:0003824">
    <property type="term" value="F:catalytic activity"/>
    <property type="evidence" value="ECO:0007669"/>
    <property type="project" value="InterPro"/>
</dbReference>
<dbReference type="EMBL" id="CP144747">
    <property type="protein sequence ID" value="WVZ64648.1"/>
    <property type="molecule type" value="Genomic_DNA"/>
</dbReference>
<dbReference type="InterPro" id="IPR036691">
    <property type="entry name" value="Endo/exonu/phosph_ase_sf"/>
</dbReference>
<protein>
    <recommendedName>
        <fullName evidence="1">Reverse transcriptase domain-containing protein</fullName>
    </recommendedName>
</protein>
<proteinExistence type="predicted"/>
<dbReference type="CDD" id="cd01650">
    <property type="entry name" value="RT_nLTR_like"/>
    <property type="match status" value="1"/>
</dbReference>
<feature type="domain" description="Reverse transcriptase" evidence="1">
    <location>
        <begin position="479"/>
        <end position="755"/>
    </location>
</feature>
<evidence type="ECO:0000259" key="1">
    <source>
        <dbReference type="PROSITE" id="PS50878"/>
    </source>
</evidence>
<evidence type="ECO:0000313" key="3">
    <source>
        <dbReference type="Proteomes" id="UP001341281"/>
    </source>
</evidence>
<organism evidence="2 3">
    <name type="scientific">Paspalum notatum var. saurae</name>
    <dbReference type="NCBI Taxonomy" id="547442"/>
    <lineage>
        <taxon>Eukaryota</taxon>
        <taxon>Viridiplantae</taxon>
        <taxon>Streptophyta</taxon>
        <taxon>Embryophyta</taxon>
        <taxon>Tracheophyta</taxon>
        <taxon>Spermatophyta</taxon>
        <taxon>Magnoliopsida</taxon>
        <taxon>Liliopsida</taxon>
        <taxon>Poales</taxon>
        <taxon>Poaceae</taxon>
        <taxon>PACMAD clade</taxon>
        <taxon>Panicoideae</taxon>
        <taxon>Andropogonodae</taxon>
        <taxon>Paspaleae</taxon>
        <taxon>Paspalinae</taxon>
        <taxon>Paspalum</taxon>
    </lineage>
</organism>